<evidence type="ECO:0000256" key="4">
    <source>
        <dbReference type="ARBA" id="ARBA00022684"/>
    </source>
</evidence>
<reference evidence="13 14" key="1">
    <citation type="journal article" date="2016" name="Mol. Biol. Evol.">
        <title>Comparative Genomics of Early-Diverging Mushroom-Forming Fungi Provides Insights into the Origins of Lignocellulose Decay Capabilities.</title>
        <authorList>
            <person name="Nagy L.G."/>
            <person name="Riley R."/>
            <person name="Tritt A."/>
            <person name="Adam C."/>
            <person name="Daum C."/>
            <person name="Floudas D."/>
            <person name="Sun H."/>
            <person name="Yadav J.S."/>
            <person name="Pangilinan J."/>
            <person name="Larsson K.H."/>
            <person name="Matsuura K."/>
            <person name="Barry K."/>
            <person name="Labutti K."/>
            <person name="Kuo R."/>
            <person name="Ohm R.A."/>
            <person name="Bhattacharya S.S."/>
            <person name="Shirouzu T."/>
            <person name="Yoshinaga Y."/>
            <person name="Martin F.M."/>
            <person name="Grigoriev I.V."/>
            <person name="Hibbett D.S."/>
        </authorList>
    </citation>
    <scope>NUCLEOTIDE SEQUENCE [LARGE SCALE GENOMIC DNA]</scope>
    <source>
        <strain evidence="13 14">HHB12029</strain>
    </source>
</reference>
<dbReference type="Gene3D" id="1.10.1080.10">
    <property type="entry name" value="Glutathione Synthetase, Chain A, domain 3"/>
    <property type="match status" value="1"/>
</dbReference>
<feature type="binding site" evidence="10">
    <location>
        <position position="490"/>
    </location>
    <ligand>
        <name>ATP</name>
        <dbReference type="ChEBI" id="CHEBI:30616"/>
    </ligand>
</feature>
<comment type="pathway">
    <text evidence="1 9">Sulfur metabolism; glutathione biosynthesis; glutathione from L-cysteine and L-glutamate: step 2/2.</text>
</comment>
<dbReference type="GO" id="GO:0000287">
    <property type="term" value="F:magnesium ion binding"/>
    <property type="evidence" value="ECO:0007669"/>
    <property type="project" value="UniProtKB-UniRule"/>
</dbReference>
<feature type="binding site" evidence="10">
    <location>
        <position position="484"/>
    </location>
    <ligand>
        <name>ATP</name>
        <dbReference type="ChEBI" id="CHEBI:30616"/>
    </ligand>
</feature>
<feature type="binding site" evidence="10">
    <location>
        <position position="398"/>
    </location>
    <ligand>
        <name>ATP</name>
        <dbReference type="ChEBI" id="CHEBI:30616"/>
    </ligand>
</feature>
<dbReference type="InterPro" id="IPR037013">
    <property type="entry name" value="GSH-S_sub-bd_sf"/>
</dbReference>
<dbReference type="NCBIfam" id="TIGR01986">
    <property type="entry name" value="glut_syn_euk"/>
    <property type="match status" value="1"/>
</dbReference>
<evidence type="ECO:0000256" key="5">
    <source>
        <dbReference type="ARBA" id="ARBA00022723"/>
    </source>
</evidence>
<dbReference type="FunCoup" id="A0A165L387">
    <property type="interactions" value="737"/>
</dbReference>
<accession>A0A165L387</accession>
<dbReference type="GO" id="GO:0005829">
    <property type="term" value="C:cytosol"/>
    <property type="evidence" value="ECO:0007669"/>
    <property type="project" value="TreeGrafter"/>
</dbReference>
<feature type="binding site" evidence="10">
    <location>
        <position position="482"/>
    </location>
    <ligand>
        <name>substrate</name>
    </ligand>
</feature>
<dbReference type="PANTHER" id="PTHR11130:SF0">
    <property type="entry name" value="GLUTATHIONE SYNTHETASE"/>
    <property type="match status" value="1"/>
</dbReference>
<evidence type="ECO:0000256" key="2">
    <source>
        <dbReference type="ARBA" id="ARBA00010385"/>
    </source>
</evidence>
<dbReference type="InterPro" id="IPR014709">
    <property type="entry name" value="Glutathione_synthase_C_euk"/>
</dbReference>
<dbReference type="SUPFAM" id="SSF56059">
    <property type="entry name" value="Glutathione synthetase ATP-binding domain-like"/>
    <property type="match status" value="1"/>
</dbReference>
<dbReference type="GO" id="GO:0004363">
    <property type="term" value="F:glutathione synthase activity"/>
    <property type="evidence" value="ECO:0007669"/>
    <property type="project" value="UniProtKB-UniRule"/>
</dbReference>
<dbReference type="PIRSF" id="PIRSF001558">
    <property type="entry name" value="GSHase"/>
    <property type="match status" value="1"/>
</dbReference>
<evidence type="ECO:0000256" key="9">
    <source>
        <dbReference type="PIRNR" id="PIRNR001558"/>
    </source>
</evidence>
<dbReference type="GO" id="GO:0005524">
    <property type="term" value="F:ATP binding"/>
    <property type="evidence" value="ECO:0007669"/>
    <property type="project" value="UniProtKB-UniRule"/>
</dbReference>
<sequence>MSLPAWPPQLTDDQRQALTAEATNYALAKGLLFAGADQEPPLATAHHSPFSLFPSPFPRRLFEQAKTLQSTYNILYARVATDYDFLERVLGEQGVSRADPFVRRLWKMYKDCRDEGLAQPIHMGIVRSDYLLHNSEGEPLSMRQVEFNAIGCAFGPHSQIVGTLHRFLFDLTGYFGVSPLLTPENFPPNYTIPAMASGMADGHAAYGVPSAWVLFIVSEKENNIFDQRWLEYAVVQNHNIRVVRQTYDELLTNASLSPTRQLFIRTPLSPEPVEIAVVYFRAGWAPSSFPREEHFDARHTLERSRAIKCPTLPLQLSGSKKIQQELAAPGALESFLSDPKYGTPLPEESIAAVRATFAGMWGLDALVAERGLETVKVSGARKELVLKPQREGGGNNVYGADIPSFLDTLPQDERQAWIAMETIVGPRGLRNHLVRAGVGGTSRFVEEEIVSELGIFGTMLFKESDGKPVEVLKDKEAGYLLRTKEIVNNEGGVGVGFSVLDSVVLVDG</sequence>
<feature type="binding site" evidence="11">
    <location>
        <position position="148"/>
    </location>
    <ligand>
        <name>Mg(2+)</name>
        <dbReference type="ChEBI" id="CHEBI:18420"/>
    </ligand>
</feature>
<dbReference type="Gene3D" id="3.30.470.20">
    <property type="entry name" value="ATP-grasp fold, B domain"/>
    <property type="match status" value="1"/>
</dbReference>
<evidence type="ECO:0000313" key="14">
    <source>
        <dbReference type="Proteomes" id="UP000077266"/>
    </source>
</evidence>
<dbReference type="Pfam" id="PF03917">
    <property type="entry name" value="GSH_synth_ATP"/>
    <property type="match status" value="1"/>
</dbReference>
<keyword evidence="7 9" id="KW-0067">ATP-binding</keyword>
<feature type="binding site" evidence="10">
    <location>
        <position position="320"/>
    </location>
    <ligand>
        <name>ATP</name>
        <dbReference type="ChEBI" id="CHEBI:30616"/>
    </ligand>
</feature>
<evidence type="ECO:0000256" key="10">
    <source>
        <dbReference type="PIRSR" id="PIRSR001558-1"/>
    </source>
</evidence>
<comment type="cofactor">
    <cofactor evidence="9 11">
        <name>Mg(2+)</name>
        <dbReference type="ChEBI" id="CHEBI:18420"/>
    </cofactor>
    <text evidence="9 11">Binds 1 Mg(2+) ion per subunit.</text>
</comment>
<dbReference type="EC" id="6.3.2.3" evidence="9"/>
<protein>
    <recommendedName>
        <fullName evidence="9">Glutathione synthetase</fullName>
        <shortName evidence="9">GSH-S</shortName>
        <ecNumber evidence="9">6.3.2.3</ecNumber>
    </recommendedName>
</protein>
<gene>
    <name evidence="13" type="ORF">EXIGLDRAFT_731277</name>
</gene>
<feature type="domain" description="Glutathione synthase substrate-binding" evidence="12">
    <location>
        <begin position="212"/>
        <end position="317"/>
    </location>
</feature>
<evidence type="ECO:0000256" key="7">
    <source>
        <dbReference type="ARBA" id="ARBA00022840"/>
    </source>
</evidence>
<evidence type="ECO:0000256" key="3">
    <source>
        <dbReference type="ARBA" id="ARBA00022598"/>
    </source>
</evidence>
<feature type="binding site" evidence="10">
    <location>
        <position position="452"/>
    </location>
    <ligand>
        <name>ATP</name>
        <dbReference type="ChEBI" id="CHEBI:30616"/>
    </ligand>
</feature>
<proteinExistence type="inferred from homology"/>
<evidence type="ECO:0000259" key="12">
    <source>
        <dbReference type="Pfam" id="PF03199"/>
    </source>
</evidence>
<comment type="similarity">
    <text evidence="2 9">Belongs to the eukaryotic GSH synthase family.</text>
</comment>
<feature type="binding site" evidence="10">
    <location>
        <position position="127"/>
    </location>
    <ligand>
        <name>substrate</name>
    </ligand>
</feature>
<dbReference type="EMBL" id="KV425932">
    <property type="protein sequence ID" value="KZV97283.1"/>
    <property type="molecule type" value="Genomic_DNA"/>
</dbReference>
<feature type="binding site" evidence="10">
    <location>
        <position position="146"/>
    </location>
    <ligand>
        <name>ATP</name>
        <dbReference type="ChEBI" id="CHEBI:30616"/>
    </ligand>
</feature>
<dbReference type="STRING" id="1314781.A0A165L387"/>
<keyword evidence="3 9" id="KW-0436">Ligase</keyword>
<keyword evidence="6 9" id="KW-0547">Nucleotide-binding</keyword>
<dbReference type="Proteomes" id="UP000077266">
    <property type="component" value="Unassembled WGS sequence"/>
</dbReference>
<dbReference type="Gene3D" id="3.30.1490.80">
    <property type="match status" value="1"/>
</dbReference>
<dbReference type="SUPFAM" id="SSF52440">
    <property type="entry name" value="PreATP-grasp domain"/>
    <property type="match status" value="1"/>
</dbReference>
<evidence type="ECO:0000256" key="11">
    <source>
        <dbReference type="PIRSR" id="PIRSR001558-2"/>
    </source>
</evidence>
<keyword evidence="14" id="KW-1185">Reference proteome</keyword>
<evidence type="ECO:0000256" key="6">
    <source>
        <dbReference type="ARBA" id="ARBA00022741"/>
    </source>
</evidence>
<dbReference type="InterPro" id="IPR004887">
    <property type="entry name" value="GSH_synth_subst-bd"/>
</dbReference>
<evidence type="ECO:0000313" key="13">
    <source>
        <dbReference type="EMBL" id="KZV97283.1"/>
    </source>
</evidence>
<dbReference type="Pfam" id="PF03199">
    <property type="entry name" value="GSH_synthase"/>
    <property type="match status" value="1"/>
</dbReference>
<dbReference type="AlphaFoldDB" id="A0A165L387"/>
<dbReference type="UniPathway" id="UPA00142">
    <property type="reaction ID" value="UER00210"/>
</dbReference>
<organism evidence="13 14">
    <name type="scientific">Exidia glandulosa HHB12029</name>
    <dbReference type="NCBI Taxonomy" id="1314781"/>
    <lineage>
        <taxon>Eukaryota</taxon>
        <taxon>Fungi</taxon>
        <taxon>Dikarya</taxon>
        <taxon>Basidiomycota</taxon>
        <taxon>Agaricomycotina</taxon>
        <taxon>Agaricomycetes</taxon>
        <taxon>Auriculariales</taxon>
        <taxon>Exidiaceae</taxon>
        <taxon>Exidia</taxon>
    </lineage>
</organism>
<feature type="binding site" evidence="10">
    <location>
        <begin position="420"/>
        <end position="423"/>
    </location>
    <ligand>
        <name>ATP</name>
        <dbReference type="ChEBI" id="CHEBI:30616"/>
    </ligand>
</feature>
<dbReference type="Gene3D" id="3.40.50.1760">
    <property type="entry name" value="Glutathione synthase, substrate-binding domain superfamily, eukaryotic"/>
    <property type="match status" value="1"/>
</dbReference>
<keyword evidence="8 9" id="KW-0460">Magnesium</keyword>
<evidence type="ECO:0000256" key="1">
    <source>
        <dbReference type="ARBA" id="ARBA00004965"/>
    </source>
</evidence>
<feature type="binding site" evidence="10">
    <location>
        <begin position="387"/>
        <end position="396"/>
    </location>
    <ligand>
        <name>ATP</name>
        <dbReference type="ChEBI" id="CHEBI:30616"/>
    </ligand>
</feature>
<dbReference type="Gene3D" id="3.30.1490.50">
    <property type="match status" value="1"/>
</dbReference>
<keyword evidence="5 9" id="KW-0479">Metal-binding</keyword>
<feature type="binding site" evidence="10">
    <location>
        <position position="227"/>
    </location>
    <ligand>
        <name>substrate</name>
    </ligand>
</feature>
<dbReference type="InterPro" id="IPR016185">
    <property type="entry name" value="PreATP-grasp_dom_sf"/>
</dbReference>
<keyword evidence="4 9" id="KW-0317">Glutathione biosynthesis</keyword>
<dbReference type="InterPro" id="IPR014042">
    <property type="entry name" value="Glutathione_synthase_a-hlx"/>
</dbReference>
<dbReference type="OrthoDB" id="2020073at2759"/>
<dbReference type="GO" id="GO:0043295">
    <property type="term" value="F:glutathione binding"/>
    <property type="evidence" value="ECO:0007669"/>
    <property type="project" value="UniProtKB-UniRule"/>
</dbReference>
<dbReference type="InParanoid" id="A0A165L387"/>
<name>A0A165L387_EXIGL</name>
<feature type="binding site" evidence="11">
    <location>
        <position position="146"/>
    </location>
    <ligand>
        <name>Mg(2+)</name>
        <dbReference type="ChEBI" id="CHEBI:18420"/>
    </ligand>
</feature>
<comment type="catalytic activity">
    <reaction evidence="9">
        <text>gamma-L-glutamyl-L-cysteine + glycine + ATP = glutathione + ADP + phosphate + H(+)</text>
        <dbReference type="Rhea" id="RHEA:13557"/>
        <dbReference type="ChEBI" id="CHEBI:15378"/>
        <dbReference type="ChEBI" id="CHEBI:30616"/>
        <dbReference type="ChEBI" id="CHEBI:43474"/>
        <dbReference type="ChEBI" id="CHEBI:57305"/>
        <dbReference type="ChEBI" id="CHEBI:57925"/>
        <dbReference type="ChEBI" id="CHEBI:58173"/>
        <dbReference type="ChEBI" id="CHEBI:456216"/>
        <dbReference type="EC" id="6.3.2.3"/>
    </reaction>
</comment>
<dbReference type="InterPro" id="IPR005615">
    <property type="entry name" value="Glutathione_synthase"/>
</dbReference>
<feature type="binding site" evidence="11">
    <location>
        <position position="391"/>
    </location>
    <ligand>
        <name>Mg(2+)</name>
        <dbReference type="ChEBI" id="CHEBI:18420"/>
    </ligand>
</feature>
<evidence type="ECO:0000256" key="8">
    <source>
        <dbReference type="ARBA" id="ARBA00022842"/>
    </source>
</evidence>
<dbReference type="InterPro" id="IPR014049">
    <property type="entry name" value="Glutathione_synthase_N_euk"/>
</dbReference>
<dbReference type="PANTHER" id="PTHR11130">
    <property type="entry name" value="GLUTATHIONE SYNTHETASE"/>
    <property type="match status" value="1"/>
</dbReference>